<comment type="caution">
    <text evidence="3">The sequence shown here is derived from an EMBL/GenBank/DDBJ whole genome shotgun (WGS) entry which is preliminary data.</text>
</comment>
<feature type="signal peptide" evidence="2">
    <location>
        <begin position="1"/>
        <end position="26"/>
    </location>
</feature>
<keyword evidence="2" id="KW-0732">Signal</keyword>
<protein>
    <submittedName>
        <fullName evidence="3">Putative membrane protein</fullName>
    </submittedName>
</protein>
<evidence type="ECO:0000313" key="3">
    <source>
        <dbReference type="EMBL" id="MBA9077571.1"/>
    </source>
</evidence>
<feature type="chain" id="PRO_5032598360" evidence="2">
    <location>
        <begin position="27"/>
        <end position="132"/>
    </location>
</feature>
<dbReference type="AlphaFoldDB" id="A0A839GUW1"/>
<dbReference type="RefSeq" id="WP_182513079.1">
    <property type="nucleotide sequence ID" value="NZ_JACJIQ010000008.1"/>
</dbReference>
<feature type="compositionally biased region" description="Basic residues" evidence="1">
    <location>
        <begin position="97"/>
        <end position="110"/>
    </location>
</feature>
<keyword evidence="4" id="KW-1185">Reference proteome</keyword>
<evidence type="ECO:0000256" key="1">
    <source>
        <dbReference type="SAM" id="MobiDB-lite"/>
    </source>
</evidence>
<sequence length="132" mass="15081">MKRYWHTFFFVLALGMILVAARPAAAQVEYLTPAQQKKEVRKSLKEAQKIKTDYNESHLNLKAYNFERGASGRKRVKNPQDQDEMLMNEDGTAVTKPKSKPKKAKKRKQKQAAAQASSERYIELCNGNPLLV</sequence>
<dbReference type="EMBL" id="JACJIQ010000008">
    <property type="protein sequence ID" value="MBA9077571.1"/>
    <property type="molecule type" value="Genomic_DNA"/>
</dbReference>
<feature type="region of interest" description="Disordered" evidence="1">
    <location>
        <begin position="70"/>
        <end position="119"/>
    </location>
</feature>
<gene>
    <name evidence="3" type="ORF">FHS90_002289</name>
</gene>
<proteinExistence type="predicted"/>
<accession>A0A839GUW1</accession>
<dbReference type="Proteomes" id="UP000563094">
    <property type="component" value="Unassembled WGS sequence"/>
</dbReference>
<name>A0A839GUW1_9BACT</name>
<reference evidence="3 4" key="1">
    <citation type="submission" date="2020-08" db="EMBL/GenBank/DDBJ databases">
        <title>Genomic Encyclopedia of Type Strains, Phase IV (KMG-IV): sequencing the most valuable type-strain genomes for metagenomic binning, comparative biology and taxonomic classification.</title>
        <authorList>
            <person name="Goeker M."/>
        </authorList>
    </citation>
    <scope>NUCLEOTIDE SEQUENCE [LARGE SCALE GENOMIC DNA]</scope>
    <source>
        <strain evidence="3 4">DSM 29854</strain>
    </source>
</reference>
<organism evidence="3 4">
    <name type="scientific">Rufibacter quisquiliarum</name>
    <dbReference type="NCBI Taxonomy" id="1549639"/>
    <lineage>
        <taxon>Bacteria</taxon>
        <taxon>Pseudomonadati</taxon>
        <taxon>Bacteroidota</taxon>
        <taxon>Cytophagia</taxon>
        <taxon>Cytophagales</taxon>
        <taxon>Hymenobacteraceae</taxon>
        <taxon>Rufibacter</taxon>
    </lineage>
</organism>
<evidence type="ECO:0000256" key="2">
    <source>
        <dbReference type="SAM" id="SignalP"/>
    </source>
</evidence>
<evidence type="ECO:0000313" key="4">
    <source>
        <dbReference type="Proteomes" id="UP000563094"/>
    </source>
</evidence>